<dbReference type="EMBL" id="CAVNYO010000431">
    <property type="protein sequence ID" value="CAK5278912.1"/>
    <property type="molecule type" value="Genomic_DNA"/>
</dbReference>
<sequence length="560" mass="62342">MVAARGTLEVIFPTSEREISLRLSDSIKFWPSTLRNSTRLSRAGDERPPYSNLVCVLESPPPTTQNPTPSTRIQVERTFSSRHALKRYHCALSSQTGQRQPFQAIWGGGGESLDGPTDKQDDHAPSGEISRADSPGDMAIDSDDEANSATRFESEKHLWIGTGKVWSAILPDWVKDACHRAQGMPCGIMTGLLPSPESNIIRALRSATHVRRSSGSRQAMYSADAPTAHSLDKLHLDQLIRALPCLPHLRQTINSAWLLGMQSVQMEPLPHSYPLWIIQVLSNVHTFLDRRNQWQGAVEWVQSCQINPRTQDNAETCMDIIESLPWDSAVPGFGSEAYLTTQDLALLLGDGWLNDDLINAGVESIRRCLPVDSRVAFANCLLVQALAGACASSSGYHAHSLLDRQIENGLVDVVWFPLHVSGNHWTLLRIDLNARTLELGDSLHQGSRNKDSTPDEVGVIHWWLRLLRPGPEFTVVQSFFTRNFPHQDDTHSCGVVVLSTLRHTLLGDDTWTWQDADLHRLRWFERLTETFAPQLPPPSRGSPPAGYLLGTLRRLAEGTQ</sequence>
<feature type="domain" description="Ubiquitin-like protease family profile" evidence="5">
    <location>
        <begin position="337"/>
        <end position="504"/>
    </location>
</feature>
<evidence type="ECO:0000256" key="2">
    <source>
        <dbReference type="ARBA" id="ARBA00022670"/>
    </source>
</evidence>
<protein>
    <recommendedName>
        <fullName evidence="5">Ubiquitin-like protease family profile domain-containing protein</fullName>
    </recommendedName>
</protein>
<dbReference type="SUPFAM" id="SSF54001">
    <property type="entry name" value="Cysteine proteinases"/>
    <property type="match status" value="1"/>
</dbReference>
<dbReference type="Gene3D" id="3.40.395.10">
    <property type="entry name" value="Adenoviral Proteinase, Chain A"/>
    <property type="match status" value="1"/>
</dbReference>
<feature type="compositionally biased region" description="Basic and acidic residues" evidence="4">
    <location>
        <begin position="116"/>
        <end position="125"/>
    </location>
</feature>
<dbReference type="InterPro" id="IPR038765">
    <property type="entry name" value="Papain-like_cys_pep_sf"/>
</dbReference>
<reference evidence="6" key="1">
    <citation type="submission" date="2023-11" db="EMBL/GenBank/DDBJ databases">
        <authorList>
            <person name="De Vega J J."/>
            <person name="De Vega J J."/>
        </authorList>
    </citation>
    <scope>NUCLEOTIDE SEQUENCE</scope>
</reference>
<feature type="region of interest" description="Disordered" evidence="4">
    <location>
        <begin position="95"/>
        <end position="148"/>
    </location>
</feature>
<evidence type="ECO:0000313" key="6">
    <source>
        <dbReference type="EMBL" id="CAK5278912.1"/>
    </source>
</evidence>
<comment type="similarity">
    <text evidence="1">Belongs to the peptidase C48 family.</text>
</comment>
<dbReference type="InterPro" id="IPR003653">
    <property type="entry name" value="Peptidase_C48_C"/>
</dbReference>
<keyword evidence="3" id="KW-0378">Hydrolase</keyword>
<evidence type="ECO:0000313" key="7">
    <source>
        <dbReference type="Proteomes" id="UP001295794"/>
    </source>
</evidence>
<evidence type="ECO:0000256" key="4">
    <source>
        <dbReference type="SAM" id="MobiDB-lite"/>
    </source>
</evidence>
<dbReference type="PROSITE" id="PS50600">
    <property type="entry name" value="ULP_PROTEASE"/>
    <property type="match status" value="1"/>
</dbReference>
<dbReference type="AlphaFoldDB" id="A0AAD2HRP4"/>
<dbReference type="Pfam" id="PF02902">
    <property type="entry name" value="Peptidase_C48"/>
    <property type="match status" value="1"/>
</dbReference>
<comment type="caution">
    <text evidence="6">The sequence shown here is derived from an EMBL/GenBank/DDBJ whole genome shotgun (WGS) entry which is preliminary data.</text>
</comment>
<evidence type="ECO:0000256" key="1">
    <source>
        <dbReference type="ARBA" id="ARBA00005234"/>
    </source>
</evidence>
<gene>
    <name evidence="6" type="ORF">MYCIT1_LOCUS28610</name>
</gene>
<dbReference type="Proteomes" id="UP001295794">
    <property type="component" value="Unassembled WGS sequence"/>
</dbReference>
<dbReference type="GO" id="GO:0006508">
    <property type="term" value="P:proteolysis"/>
    <property type="evidence" value="ECO:0007669"/>
    <property type="project" value="UniProtKB-KW"/>
</dbReference>
<evidence type="ECO:0000259" key="5">
    <source>
        <dbReference type="PROSITE" id="PS50600"/>
    </source>
</evidence>
<organism evidence="6 7">
    <name type="scientific">Mycena citricolor</name>
    <dbReference type="NCBI Taxonomy" id="2018698"/>
    <lineage>
        <taxon>Eukaryota</taxon>
        <taxon>Fungi</taxon>
        <taxon>Dikarya</taxon>
        <taxon>Basidiomycota</taxon>
        <taxon>Agaricomycotina</taxon>
        <taxon>Agaricomycetes</taxon>
        <taxon>Agaricomycetidae</taxon>
        <taxon>Agaricales</taxon>
        <taxon>Marasmiineae</taxon>
        <taxon>Mycenaceae</taxon>
        <taxon>Mycena</taxon>
    </lineage>
</organism>
<name>A0AAD2HRP4_9AGAR</name>
<dbReference type="GO" id="GO:0019783">
    <property type="term" value="F:ubiquitin-like protein peptidase activity"/>
    <property type="evidence" value="ECO:0007669"/>
    <property type="project" value="UniProtKB-ARBA"/>
</dbReference>
<accession>A0AAD2HRP4</accession>
<keyword evidence="7" id="KW-1185">Reference proteome</keyword>
<evidence type="ECO:0000256" key="3">
    <source>
        <dbReference type="ARBA" id="ARBA00022801"/>
    </source>
</evidence>
<keyword evidence="2" id="KW-0645">Protease</keyword>
<dbReference type="GO" id="GO:0008234">
    <property type="term" value="F:cysteine-type peptidase activity"/>
    <property type="evidence" value="ECO:0007669"/>
    <property type="project" value="InterPro"/>
</dbReference>
<proteinExistence type="inferred from homology"/>